<comment type="caution">
    <text evidence="2">The sequence shown here is derived from an EMBL/GenBank/DDBJ whole genome shotgun (WGS) entry which is preliminary data.</text>
</comment>
<feature type="transmembrane region" description="Helical" evidence="1">
    <location>
        <begin position="6"/>
        <end position="33"/>
    </location>
</feature>
<proteinExistence type="predicted"/>
<dbReference type="AlphaFoldDB" id="A0A495ABA8"/>
<evidence type="ECO:0000313" key="2">
    <source>
        <dbReference type="EMBL" id="RKQ36780.1"/>
    </source>
</evidence>
<keyword evidence="1" id="KW-1133">Transmembrane helix</keyword>
<organism evidence="2 3">
    <name type="scientific">Kocuria tytonis</name>
    <dbReference type="NCBI Taxonomy" id="2054280"/>
    <lineage>
        <taxon>Bacteria</taxon>
        <taxon>Bacillati</taxon>
        <taxon>Actinomycetota</taxon>
        <taxon>Actinomycetes</taxon>
        <taxon>Micrococcales</taxon>
        <taxon>Micrococcaceae</taxon>
        <taxon>Kocuria</taxon>
    </lineage>
</organism>
<sequence length="121" mass="13209">MAAAALLGITALFVLGHSWVVALIMTGVIYRVAKTDLVKRWSGNAFNLLLVYLVISIASGLVFGAVDLAMSSGRYSSEATLGEKVGDWIRYVTAIVFAVSAVAAYRHRYFRYPTLLHPLRS</sequence>
<dbReference type="RefSeq" id="WP_121030079.1">
    <property type="nucleotide sequence ID" value="NZ_PNJG02000001.1"/>
</dbReference>
<feature type="transmembrane region" description="Helical" evidence="1">
    <location>
        <begin position="88"/>
        <end position="105"/>
    </location>
</feature>
<protein>
    <submittedName>
        <fullName evidence="2">Uncharacterized protein</fullName>
    </submittedName>
</protein>
<gene>
    <name evidence="2" type="ORF">C1C97_003955</name>
</gene>
<accession>A0A495ABA8</accession>
<keyword evidence="3" id="KW-1185">Reference proteome</keyword>
<reference evidence="2 3" key="1">
    <citation type="submission" date="2018-10" db="EMBL/GenBank/DDBJ databases">
        <title>Kocuria tytouropygialis sp. nov., isolated from the uropygial gland of an American barn owl (Tyto furcata).</title>
        <authorList>
            <person name="Braun M.S."/>
            <person name="Wang E."/>
            <person name="Zimmermann S."/>
            <person name="Wagner H."/>
            <person name="Wink M."/>
        </authorList>
    </citation>
    <scope>NUCLEOTIDE SEQUENCE [LARGE SCALE GENOMIC DNA]</scope>
    <source>
        <strain evidence="2 3">442</strain>
    </source>
</reference>
<dbReference type="Proteomes" id="UP000249516">
    <property type="component" value="Unassembled WGS sequence"/>
</dbReference>
<evidence type="ECO:0000256" key="1">
    <source>
        <dbReference type="SAM" id="Phobius"/>
    </source>
</evidence>
<name>A0A495ABA8_9MICC</name>
<keyword evidence="1" id="KW-0472">Membrane</keyword>
<feature type="transmembrane region" description="Helical" evidence="1">
    <location>
        <begin position="45"/>
        <end position="68"/>
    </location>
</feature>
<dbReference type="EMBL" id="PNJG02000001">
    <property type="protein sequence ID" value="RKQ36780.1"/>
    <property type="molecule type" value="Genomic_DNA"/>
</dbReference>
<evidence type="ECO:0000313" key="3">
    <source>
        <dbReference type="Proteomes" id="UP000249516"/>
    </source>
</evidence>
<keyword evidence="1" id="KW-0812">Transmembrane</keyword>